<dbReference type="InterPro" id="IPR036259">
    <property type="entry name" value="MFS_trans_sf"/>
</dbReference>
<dbReference type="InterPro" id="IPR050360">
    <property type="entry name" value="MFS_Sugar_Transporters"/>
</dbReference>
<feature type="transmembrane region" description="Helical" evidence="10">
    <location>
        <begin position="435"/>
        <end position="455"/>
    </location>
</feature>
<dbReference type="Proteomes" id="UP000053611">
    <property type="component" value="Unassembled WGS sequence"/>
</dbReference>
<dbReference type="PANTHER" id="PTHR48022:SF23">
    <property type="entry name" value="MAJOR FACILITATOR SUPERFAMILY (MFS) PROFILE DOMAIN-CONTAINING PROTEIN"/>
    <property type="match status" value="1"/>
</dbReference>
<feature type="region of interest" description="Disordered" evidence="9">
    <location>
        <begin position="1"/>
        <end position="21"/>
    </location>
</feature>
<dbReference type="PRINTS" id="PR00171">
    <property type="entry name" value="SUGRTRNSPORT"/>
</dbReference>
<dbReference type="PANTHER" id="PTHR48022">
    <property type="entry name" value="PLASTIDIC GLUCOSE TRANSPORTER 4"/>
    <property type="match status" value="1"/>
</dbReference>
<dbReference type="GO" id="GO:0005351">
    <property type="term" value="F:carbohydrate:proton symporter activity"/>
    <property type="evidence" value="ECO:0007669"/>
    <property type="project" value="TreeGrafter"/>
</dbReference>
<evidence type="ECO:0000256" key="10">
    <source>
        <dbReference type="SAM" id="Phobius"/>
    </source>
</evidence>
<dbReference type="GO" id="GO:0016020">
    <property type="term" value="C:membrane"/>
    <property type="evidence" value="ECO:0007669"/>
    <property type="project" value="UniProtKB-SubCell"/>
</dbReference>
<keyword evidence="13" id="KW-1185">Reference proteome</keyword>
<dbReference type="NCBIfam" id="TIGR00879">
    <property type="entry name" value="SP"/>
    <property type="match status" value="1"/>
</dbReference>
<feature type="transmembrane region" description="Helical" evidence="10">
    <location>
        <begin position="206"/>
        <end position="227"/>
    </location>
</feature>
<dbReference type="PROSITE" id="PS00216">
    <property type="entry name" value="SUGAR_TRANSPORT_1"/>
    <property type="match status" value="1"/>
</dbReference>
<evidence type="ECO:0000313" key="12">
    <source>
        <dbReference type="EMBL" id="KLT46129.1"/>
    </source>
</evidence>
<keyword evidence="6 10" id="KW-0472">Membrane</keyword>
<dbReference type="PROSITE" id="PS00217">
    <property type="entry name" value="SUGAR_TRANSPORT_2"/>
    <property type="match status" value="1"/>
</dbReference>
<feature type="transmembrane region" description="Helical" evidence="10">
    <location>
        <begin position="336"/>
        <end position="355"/>
    </location>
</feature>
<keyword evidence="4 10" id="KW-0812">Transmembrane</keyword>
<dbReference type="InterPro" id="IPR003663">
    <property type="entry name" value="Sugar/inositol_transpt"/>
</dbReference>
<evidence type="ECO:0000259" key="11">
    <source>
        <dbReference type="PROSITE" id="PS50850"/>
    </source>
</evidence>
<keyword evidence="3 8" id="KW-0813">Transport</keyword>
<sequence length="540" mass="59607">MVDYQDEEGRVGSYDSSPASSPKRGFFGHSRAYMMALIGFMGIFLFGYDTGLGSATMSLKSFQRDYGLVKPDGSPVDNIRTLQGNVVSILQGGAFFGALFAAPAEDRLGRKISLMIGCAIFIVGGVIQTACFSSLDQFYVGRFIAGFGVGAMSCVCPTYASEIAPKEIRGRITGLFQIVVVIGVAFAFWINYAVSFMDPNVGAMQWRIPIGFQLVPVGIMLLLLPLLRESPRWLAVKHRDDQALTNLAWIRKLPENDPSVKMEFAEITASIREAESATGGTTWREVFRKGNFNRFVIAFVIFTLQQWSGQNSISYYAPIIFESIGLRGSHTSLLTSGIYGIVKIVATAVFIFFGVERFGRKRPLLVGIFMMSGFLWIIGAIFNTNQPDKHATSPSSASIAMAAMIYLYVIPYCFSVGPLPWVICSEIFNNQTRHYGLMTASMSQWLWNFAVSMATPHMVDKLPNGGIFFFFACINIISFLLALFFLPETKGVSLEAMDIIFGLTTAEERERDVAAAAQELNGEKGDVSLHEVSIDRKERV</sequence>
<feature type="transmembrane region" description="Helical" evidence="10">
    <location>
        <begin position="82"/>
        <end position="102"/>
    </location>
</feature>
<organism evidence="12 13">
    <name type="scientific">Cutaneotrichosporon oleaginosum</name>
    <dbReference type="NCBI Taxonomy" id="879819"/>
    <lineage>
        <taxon>Eukaryota</taxon>
        <taxon>Fungi</taxon>
        <taxon>Dikarya</taxon>
        <taxon>Basidiomycota</taxon>
        <taxon>Agaricomycotina</taxon>
        <taxon>Tremellomycetes</taxon>
        <taxon>Trichosporonales</taxon>
        <taxon>Trichosporonaceae</taxon>
        <taxon>Cutaneotrichosporon</taxon>
    </lineage>
</organism>
<protein>
    <submittedName>
        <fullName evidence="12">Sugar transporter</fullName>
    </submittedName>
</protein>
<dbReference type="FunFam" id="1.20.1250.20:FF:000026">
    <property type="entry name" value="MFS quinate transporter QutD"/>
    <property type="match status" value="1"/>
</dbReference>
<evidence type="ECO:0000256" key="9">
    <source>
        <dbReference type="SAM" id="MobiDB-lite"/>
    </source>
</evidence>
<accession>A0A0J1BDI8</accession>
<comment type="catalytic activity">
    <reaction evidence="7">
        <text>myo-inositol(out) + H(+)(out) = myo-inositol(in) + H(+)(in)</text>
        <dbReference type="Rhea" id="RHEA:60364"/>
        <dbReference type="ChEBI" id="CHEBI:15378"/>
        <dbReference type="ChEBI" id="CHEBI:17268"/>
    </reaction>
</comment>
<feature type="transmembrane region" description="Helical" evidence="10">
    <location>
        <begin position="32"/>
        <end position="48"/>
    </location>
</feature>
<evidence type="ECO:0000256" key="8">
    <source>
        <dbReference type="RuleBase" id="RU003346"/>
    </source>
</evidence>
<evidence type="ECO:0000256" key="7">
    <source>
        <dbReference type="ARBA" id="ARBA00049119"/>
    </source>
</evidence>
<feature type="transmembrane region" description="Helical" evidence="10">
    <location>
        <begin position="141"/>
        <end position="160"/>
    </location>
</feature>
<gene>
    <name evidence="12" type="ORF">CC85DRAFT_324939</name>
</gene>
<dbReference type="Gene3D" id="1.20.1250.20">
    <property type="entry name" value="MFS general substrate transporter like domains"/>
    <property type="match status" value="1"/>
</dbReference>
<proteinExistence type="inferred from homology"/>
<feature type="transmembrane region" description="Helical" evidence="10">
    <location>
        <begin position="403"/>
        <end position="423"/>
    </location>
</feature>
<dbReference type="AlphaFoldDB" id="A0A0J1BDI8"/>
<dbReference type="InterPro" id="IPR005829">
    <property type="entry name" value="Sugar_transporter_CS"/>
</dbReference>
<feature type="domain" description="Major facilitator superfamily (MFS) profile" evidence="11">
    <location>
        <begin position="35"/>
        <end position="490"/>
    </location>
</feature>
<evidence type="ECO:0000256" key="1">
    <source>
        <dbReference type="ARBA" id="ARBA00004141"/>
    </source>
</evidence>
<evidence type="ECO:0000313" key="13">
    <source>
        <dbReference type="Proteomes" id="UP000053611"/>
    </source>
</evidence>
<feature type="transmembrane region" description="Helical" evidence="10">
    <location>
        <begin position="364"/>
        <end position="383"/>
    </location>
</feature>
<dbReference type="OrthoDB" id="508119at2759"/>
<dbReference type="InterPro" id="IPR005828">
    <property type="entry name" value="MFS_sugar_transport-like"/>
</dbReference>
<reference evidence="12 13" key="1">
    <citation type="submission" date="2015-03" db="EMBL/GenBank/DDBJ databases">
        <title>Genomics and transcriptomics of the oil-accumulating basidiomycete yeast T. oleaginosus allow insights into substrate utilization and the diverse evolutionary trajectories of mating systems in fungi.</title>
        <authorList>
            <consortium name="DOE Joint Genome Institute"/>
            <person name="Kourist R."/>
            <person name="Kracht O."/>
            <person name="Bracharz F."/>
            <person name="Lipzen A."/>
            <person name="Nolan M."/>
            <person name="Ohm R."/>
            <person name="Grigoriev I."/>
            <person name="Sun S."/>
            <person name="Heitman J."/>
            <person name="Bruck T."/>
            <person name="Nowrousian M."/>
        </authorList>
    </citation>
    <scope>NUCLEOTIDE SEQUENCE [LARGE SCALE GENOMIC DNA]</scope>
    <source>
        <strain evidence="12 13">IBC0246</strain>
    </source>
</reference>
<keyword evidence="12" id="KW-0762">Sugar transport</keyword>
<dbReference type="Pfam" id="PF00083">
    <property type="entry name" value="Sugar_tr"/>
    <property type="match status" value="1"/>
</dbReference>
<feature type="transmembrane region" description="Helical" evidence="10">
    <location>
        <begin position="172"/>
        <end position="194"/>
    </location>
</feature>
<evidence type="ECO:0000256" key="6">
    <source>
        <dbReference type="ARBA" id="ARBA00023136"/>
    </source>
</evidence>
<name>A0A0J1BDI8_9TREE</name>
<feature type="transmembrane region" description="Helical" evidence="10">
    <location>
        <begin position="467"/>
        <end position="486"/>
    </location>
</feature>
<evidence type="ECO:0000256" key="5">
    <source>
        <dbReference type="ARBA" id="ARBA00022989"/>
    </source>
</evidence>
<keyword evidence="5 10" id="KW-1133">Transmembrane helix</keyword>
<comment type="subcellular location">
    <subcellularLocation>
        <location evidence="1">Membrane</location>
        <topology evidence="1">Multi-pass membrane protein</topology>
    </subcellularLocation>
</comment>
<evidence type="ECO:0000256" key="4">
    <source>
        <dbReference type="ARBA" id="ARBA00022692"/>
    </source>
</evidence>
<dbReference type="PROSITE" id="PS50850">
    <property type="entry name" value="MFS"/>
    <property type="match status" value="1"/>
</dbReference>
<dbReference type="EMBL" id="KQ087178">
    <property type="protein sequence ID" value="KLT46129.1"/>
    <property type="molecule type" value="Genomic_DNA"/>
</dbReference>
<evidence type="ECO:0000256" key="3">
    <source>
        <dbReference type="ARBA" id="ARBA00022448"/>
    </source>
</evidence>
<dbReference type="SUPFAM" id="SSF103473">
    <property type="entry name" value="MFS general substrate transporter"/>
    <property type="match status" value="1"/>
</dbReference>
<feature type="transmembrane region" description="Helical" evidence="10">
    <location>
        <begin position="292"/>
        <end position="308"/>
    </location>
</feature>
<dbReference type="InterPro" id="IPR020846">
    <property type="entry name" value="MFS_dom"/>
</dbReference>
<comment type="similarity">
    <text evidence="2 8">Belongs to the major facilitator superfamily. Sugar transporter (TC 2.A.1.1) family.</text>
</comment>
<feature type="transmembrane region" description="Helical" evidence="10">
    <location>
        <begin position="114"/>
        <end position="135"/>
    </location>
</feature>
<evidence type="ECO:0000256" key="2">
    <source>
        <dbReference type="ARBA" id="ARBA00010992"/>
    </source>
</evidence>